<reference evidence="2 3" key="1">
    <citation type="journal article" date="2024" name="G3 (Bethesda)">
        <title>Genome assembly of Hibiscus sabdariffa L. provides insights into metabolisms of medicinal natural products.</title>
        <authorList>
            <person name="Kim T."/>
        </authorList>
    </citation>
    <scope>NUCLEOTIDE SEQUENCE [LARGE SCALE GENOMIC DNA]</scope>
    <source>
        <strain evidence="2">TK-2024</strain>
        <tissue evidence="2">Old leaves</tissue>
    </source>
</reference>
<sequence length="287" mass="31894">MIPLHVVKKPVERGSGHLNQLVGTSELIAARMPIIDRITELVEELFANAPDGPTKLKILTAIAEEHIINWNPELFGAEESKIYDGMLLRLVMGQILVWGLAKDPPIIKGWNLGIHIPGMRDQSNIGKWNLKMLLLLLRQLQSKRVWLPELLLNFQPGKYLPAVSNGVTHIVFTCHPPYSKIPIEKVFSSGEAASDASNRIKQSSSSAAVEASVNSGSYNHEPHSRKENDEGSRKLGMRASVIQVESSDSGNSDSDEVTSQNKFKGTFKHKFISKDKGLSFEFTEKFQ</sequence>
<feature type="compositionally biased region" description="Basic and acidic residues" evidence="1">
    <location>
        <begin position="220"/>
        <end position="233"/>
    </location>
</feature>
<comment type="caution">
    <text evidence="2">The sequence shown here is derived from an EMBL/GenBank/DDBJ whole genome shotgun (WGS) entry which is preliminary data.</text>
</comment>
<gene>
    <name evidence="2" type="ORF">V6N11_081585</name>
</gene>
<keyword evidence="3" id="KW-1185">Reference proteome</keyword>
<evidence type="ECO:0000256" key="1">
    <source>
        <dbReference type="SAM" id="MobiDB-lite"/>
    </source>
</evidence>
<protein>
    <submittedName>
        <fullName evidence="2">Uncharacterized protein</fullName>
    </submittedName>
</protein>
<evidence type="ECO:0000313" key="2">
    <source>
        <dbReference type="EMBL" id="KAK8483881.1"/>
    </source>
</evidence>
<evidence type="ECO:0000313" key="3">
    <source>
        <dbReference type="Proteomes" id="UP001396334"/>
    </source>
</evidence>
<feature type="compositionally biased region" description="Low complexity" evidence="1">
    <location>
        <begin position="203"/>
        <end position="217"/>
    </location>
</feature>
<organism evidence="2 3">
    <name type="scientific">Hibiscus sabdariffa</name>
    <name type="common">roselle</name>
    <dbReference type="NCBI Taxonomy" id="183260"/>
    <lineage>
        <taxon>Eukaryota</taxon>
        <taxon>Viridiplantae</taxon>
        <taxon>Streptophyta</taxon>
        <taxon>Embryophyta</taxon>
        <taxon>Tracheophyta</taxon>
        <taxon>Spermatophyta</taxon>
        <taxon>Magnoliopsida</taxon>
        <taxon>eudicotyledons</taxon>
        <taxon>Gunneridae</taxon>
        <taxon>Pentapetalae</taxon>
        <taxon>rosids</taxon>
        <taxon>malvids</taxon>
        <taxon>Malvales</taxon>
        <taxon>Malvaceae</taxon>
        <taxon>Malvoideae</taxon>
        <taxon>Hibiscus</taxon>
    </lineage>
</organism>
<name>A0ABR1ZU15_9ROSI</name>
<dbReference type="Proteomes" id="UP001396334">
    <property type="component" value="Unassembled WGS sequence"/>
</dbReference>
<dbReference type="EMBL" id="JBBPBN010000612">
    <property type="protein sequence ID" value="KAK8483881.1"/>
    <property type="molecule type" value="Genomic_DNA"/>
</dbReference>
<feature type="region of interest" description="Disordered" evidence="1">
    <location>
        <begin position="197"/>
        <end position="260"/>
    </location>
</feature>
<accession>A0ABR1ZU15</accession>
<proteinExistence type="predicted"/>